<sequence length="113" mass="12448">MGKENVTALWAKSLKVLISRIGNEPFLRDYKDTLTNVTGPALENIQMLRMAIGLGDTTKAASKCVFTYHQVDPPSLTAGFSRDIVELSSNTFLRIIVEVRGIPHFAMGDPRLA</sequence>
<accession>A0ABS8VMN8</accession>
<evidence type="ECO:0000313" key="2">
    <source>
        <dbReference type="Proteomes" id="UP000823775"/>
    </source>
</evidence>
<organism evidence="1 2">
    <name type="scientific">Datura stramonium</name>
    <name type="common">Jimsonweed</name>
    <name type="synonym">Common thornapple</name>
    <dbReference type="NCBI Taxonomy" id="4076"/>
    <lineage>
        <taxon>Eukaryota</taxon>
        <taxon>Viridiplantae</taxon>
        <taxon>Streptophyta</taxon>
        <taxon>Embryophyta</taxon>
        <taxon>Tracheophyta</taxon>
        <taxon>Spermatophyta</taxon>
        <taxon>Magnoliopsida</taxon>
        <taxon>eudicotyledons</taxon>
        <taxon>Gunneridae</taxon>
        <taxon>Pentapetalae</taxon>
        <taxon>asterids</taxon>
        <taxon>lamiids</taxon>
        <taxon>Solanales</taxon>
        <taxon>Solanaceae</taxon>
        <taxon>Solanoideae</taxon>
        <taxon>Datureae</taxon>
        <taxon>Datura</taxon>
    </lineage>
</organism>
<dbReference type="Proteomes" id="UP000823775">
    <property type="component" value="Unassembled WGS sequence"/>
</dbReference>
<reference evidence="1 2" key="1">
    <citation type="journal article" date="2021" name="BMC Genomics">
        <title>Datura genome reveals duplications of psychoactive alkaloid biosynthetic genes and high mutation rate following tissue culture.</title>
        <authorList>
            <person name="Rajewski A."/>
            <person name="Carter-House D."/>
            <person name="Stajich J."/>
            <person name="Litt A."/>
        </authorList>
    </citation>
    <scope>NUCLEOTIDE SEQUENCE [LARGE SCALE GENOMIC DNA]</scope>
    <source>
        <strain evidence="1">AR-01</strain>
    </source>
</reference>
<keyword evidence="2" id="KW-1185">Reference proteome</keyword>
<comment type="caution">
    <text evidence="1">The sequence shown here is derived from an EMBL/GenBank/DDBJ whole genome shotgun (WGS) entry which is preliminary data.</text>
</comment>
<dbReference type="EMBL" id="JACEIK010005170">
    <property type="protein sequence ID" value="MCE0480863.1"/>
    <property type="molecule type" value="Genomic_DNA"/>
</dbReference>
<proteinExistence type="predicted"/>
<protein>
    <submittedName>
        <fullName evidence="1">Uncharacterized protein</fullName>
    </submittedName>
</protein>
<evidence type="ECO:0000313" key="1">
    <source>
        <dbReference type="EMBL" id="MCE0480863.1"/>
    </source>
</evidence>
<name>A0ABS8VMN8_DATST</name>
<gene>
    <name evidence="1" type="ORF">HAX54_038053</name>
</gene>